<keyword evidence="7" id="KW-0675">Receptor</keyword>
<dbReference type="EMBL" id="NCVQ01000003">
    <property type="protein sequence ID" value="PWZ41231.1"/>
    <property type="molecule type" value="Genomic_DNA"/>
</dbReference>
<organism evidence="7 8">
    <name type="scientific">Zea mays</name>
    <name type="common">Maize</name>
    <dbReference type="NCBI Taxonomy" id="4577"/>
    <lineage>
        <taxon>Eukaryota</taxon>
        <taxon>Viridiplantae</taxon>
        <taxon>Streptophyta</taxon>
        <taxon>Embryophyta</taxon>
        <taxon>Tracheophyta</taxon>
        <taxon>Spermatophyta</taxon>
        <taxon>Magnoliopsida</taxon>
        <taxon>Liliopsida</taxon>
        <taxon>Poales</taxon>
        <taxon>Poaceae</taxon>
        <taxon>PACMAD clade</taxon>
        <taxon>Panicoideae</taxon>
        <taxon>Andropogonodae</taxon>
        <taxon>Andropogoneae</taxon>
        <taxon>Tripsacinae</taxon>
        <taxon>Zea</taxon>
    </lineage>
</organism>
<evidence type="ECO:0000256" key="5">
    <source>
        <dbReference type="SAM" id="MobiDB-lite"/>
    </source>
</evidence>
<dbReference type="ExpressionAtlas" id="A0A3L6G368">
    <property type="expression patterns" value="baseline and differential"/>
</dbReference>
<evidence type="ECO:0000256" key="1">
    <source>
        <dbReference type="ARBA" id="ARBA00022723"/>
    </source>
</evidence>
<evidence type="ECO:0000256" key="3">
    <source>
        <dbReference type="ARBA" id="ARBA00022833"/>
    </source>
</evidence>
<evidence type="ECO:0000256" key="2">
    <source>
        <dbReference type="ARBA" id="ARBA00022771"/>
    </source>
</evidence>
<protein>
    <submittedName>
        <fullName evidence="7">TNF receptor-associated factor 5</fullName>
    </submittedName>
</protein>
<proteinExistence type="predicted"/>
<dbReference type="Gene3D" id="3.30.40.10">
    <property type="entry name" value="Zinc/RING finger domain, C3HC4 (zinc finger)"/>
    <property type="match status" value="1"/>
</dbReference>
<dbReference type="InterPro" id="IPR013083">
    <property type="entry name" value="Znf_RING/FYVE/PHD"/>
</dbReference>
<comment type="caution">
    <text evidence="7">The sequence shown here is derived from an EMBL/GenBank/DDBJ whole genome shotgun (WGS) entry which is preliminary data.</text>
</comment>
<sequence length="613" mass="67362">MPVYLGGVCVLLPTTPQSPSRQGKGIQACSALPPLSSSSLPAPNTTPASIQAAAARRCPGRRPSRPPAVDSFSPSSEIERQMYISSEKLENAAELLGTAPSRVQVPGLITKQAATARMELPVAEPGTERGEGPLIQCPYCDSEAMHKLAQILLPGLAAVCVDGTTGDPFHSPSVVAVDLRREMVDYITQRSESFIADALIESEANQEGPDAAVPDDPFEAVSVFMDDFGSTKRNIIGHVSGWLLSDSRDDKIDDLVQEMEATRFWPLERREAVAETLLKNVDLRTRFHCPEKYESEARLADHKQQCSFRPVACPNDGCRARVSVRCARDHDAACPYKPLQCEQGCEKRLLRRDMDRHCVTVCPMRPMKCPFGCDSSFPDRDLEKHCAQFLRPHLIKVLKAIHKKARSEDELKDLALKLEKLQSSDISKDKQVDPALADTLKLSFTESEFSMAFPYVSTSDDEKLEESLLSGFTENCKSGFGRNRITYTDTCAVSGQDLKTYHNMDAINDLVVSGRTNPSGQTDVIVFCSGGFEKLGTTESEGELLSQLVDLLKLSGARHTILYASQPSGYLLENPSGSPVARHLAERTNGNSAPYHLDIRAHVYDGNRYSLQV</sequence>
<dbReference type="PANTHER" id="PTHR35285:SF1">
    <property type="entry name" value="2-C-METHYL-D-ERYTHRITOL 4-PHOSPHATE CYTIDYLYLTRANSFERASE"/>
    <property type="match status" value="1"/>
</dbReference>
<feature type="zinc finger region" description="TRAF-type" evidence="4">
    <location>
        <begin position="330"/>
        <end position="383"/>
    </location>
</feature>
<keyword evidence="3 4" id="KW-0862">Zinc</keyword>
<dbReference type="GO" id="GO:0008270">
    <property type="term" value="F:zinc ion binding"/>
    <property type="evidence" value="ECO:0007669"/>
    <property type="project" value="UniProtKB-KW"/>
</dbReference>
<evidence type="ECO:0000313" key="8">
    <source>
        <dbReference type="Proteomes" id="UP000251960"/>
    </source>
</evidence>
<feature type="compositionally biased region" description="Low complexity" evidence="5">
    <location>
        <begin position="37"/>
        <end position="57"/>
    </location>
</feature>
<dbReference type="PROSITE" id="PS50145">
    <property type="entry name" value="ZF_TRAF"/>
    <property type="match status" value="1"/>
</dbReference>
<dbReference type="SUPFAM" id="SSF49599">
    <property type="entry name" value="TRAF domain-like"/>
    <property type="match status" value="1"/>
</dbReference>
<dbReference type="Pfam" id="PF02176">
    <property type="entry name" value="zf-TRAF"/>
    <property type="match status" value="1"/>
</dbReference>
<gene>
    <name evidence="7" type="primary">TRAF5_2</name>
    <name evidence="7" type="ORF">Zm00014a_022358</name>
</gene>
<feature type="domain" description="TRAF-type" evidence="6">
    <location>
        <begin position="330"/>
        <end position="383"/>
    </location>
</feature>
<accession>A0A3L6G368</accession>
<feature type="region of interest" description="Disordered" evidence="5">
    <location>
        <begin position="37"/>
        <end position="76"/>
    </location>
</feature>
<name>A0A3L6G368_MAIZE</name>
<evidence type="ECO:0000256" key="4">
    <source>
        <dbReference type="PROSITE-ProRule" id="PRU00207"/>
    </source>
</evidence>
<evidence type="ECO:0000259" key="6">
    <source>
        <dbReference type="PROSITE" id="PS50145"/>
    </source>
</evidence>
<dbReference type="PANTHER" id="PTHR35285">
    <property type="entry name" value="2-C-METHYL-D-ERYTHRITOL 4-PHOSPHATE CYTIDYLYLTRANSFERASE"/>
    <property type="match status" value="1"/>
</dbReference>
<keyword evidence="2 4" id="KW-0863">Zinc-finger</keyword>
<dbReference type="Proteomes" id="UP000251960">
    <property type="component" value="Chromosome 2"/>
</dbReference>
<reference evidence="7 8" key="1">
    <citation type="journal article" date="2018" name="Nat. Genet.">
        <title>Extensive intraspecific gene order and gene structural variations between Mo17 and other maize genomes.</title>
        <authorList>
            <person name="Sun S."/>
            <person name="Zhou Y."/>
            <person name="Chen J."/>
            <person name="Shi J."/>
            <person name="Zhao H."/>
            <person name="Zhao H."/>
            <person name="Song W."/>
            <person name="Zhang M."/>
            <person name="Cui Y."/>
            <person name="Dong X."/>
            <person name="Liu H."/>
            <person name="Ma X."/>
            <person name="Jiao Y."/>
            <person name="Wang B."/>
            <person name="Wei X."/>
            <person name="Stein J.C."/>
            <person name="Glaubitz J.C."/>
            <person name="Lu F."/>
            <person name="Yu G."/>
            <person name="Liang C."/>
            <person name="Fengler K."/>
            <person name="Li B."/>
            <person name="Rafalski A."/>
            <person name="Schnable P.S."/>
            <person name="Ware D.H."/>
            <person name="Buckler E.S."/>
            <person name="Lai J."/>
        </authorList>
    </citation>
    <scope>NUCLEOTIDE SEQUENCE [LARGE SCALE GENOMIC DNA]</scope>
    <source>
        <strain evidence="8">cv. Missouri 17</strain>
        <tissue evidence="7">Seedling</tissue>
    </source>
</reference>
<keyword evidence="1 4" id="KW-0479">Metal-binding</keyword>
<dbReference type="InterPro" id="IPR001293">
    <property type="entry name" value="Znf_TRAF"/>
</dbReference>
<dbReference type="AlphaFoldDB" id="A0A3L6G368"/>
<evidence type="ECO:0000313" key="7">
    <source>
        <dbReference type="EMBL" id="PWZ41231.1"/>
    </source>
</evidence>